<dbReference type="GO" id="GO:0003700">
    <property type="term" value="F:DNA-binding transcription factor activity"/>
    <property type="evidence" value="ECO:0007669"/>
    <property type="project" value="InterPro"/>
</dbReference>
<dbReference type="CDD" id="cd08464">
    <property type="entry name" value="PBP2_DntR_like_2"/>
    <property type="match status" value="1"/>
</dbReference>
<dbReference type="Proteomes" id="UP000434925">
    <property type="component" value="Unassembled WGS sequence"/>
</dbReference>
<organism evidence="7 8">
    <name type="scientific">Pseudomonas lini</name>
    <dbReference type="NCBI Taxonomy" id="163011"/>
    <lineage>
        <taxon>Bacteria</taxon>
        <taxon>Pseudomonadati</taxon>
        <taxon>Pseudomonadota</taxon>
        <taxon>Gammaproteobacteria</taxon>
        <taxon>Pseudomonadales</taxon>
        <taxon>Pseudomonadaceae</taxon>
        <taxon>Pseudomonas</taxon>
    </lineage>
</organism>
<proteinExistence type="inferred from homology"/>
<evidence type="ECO:0000259" key="5">
    <source>
        <dbReference type="PROSITE" id="PS50931"/>
    </source>
</evidence>
<comment type="similarity">
    <text evidence="1">Belongs to the LysR transcriptional regulatory family.</text>
</comment>
<reference evidence="6 9" key="3">
    <citation type="submission" date="2019-09" db="EMBL/GenBank/DDBJ databases">
        <title>Draft genome sequences of 48 bacterial type strains from the CCUG.</title>
        <authorList>
            <person name="Tunovic T."/>
            <person name="Pineiro-Iglesias B."/>
            <person name="Unosson C."/>
            <person name="Inganas E."/>
            <person name="Ohlen M."/>
            <person name="Cardew S."/>
            <person name="Jensie-Markopoulos S."/>
            <person name="Salva-Serra F."/>
            <person name="Jaen-Luchoro D."/>
            <person name="Karlsson R."/>
            <person name="Svensson-Stadler L."/>
            <person name="Chun J."/>
            <person name="Moore E."/>
        </authorList>
    </citation>
    <scope>NUCLEOTIDE SEQUENCE [LARGE SCALE GENOMIC DNA]</scope>
    <source>
        <strain evidence="6 9">CCUG 51522</strain>
    </source>
</reference>
<evidence type="ECO:0000313" key="9">
    <source>
        <dbReference type="Proteomes" id="UP000434925"/>
    </source>
</evidence>
<dbReference type="Pfam" id="PF03466">
    <property type="entry name" value="LysR_substrate"/>
    <property type="match status" value="1"/>
</dbReference>
<dbReference type="SUPFAM" id="SSF53850">
    <property type="entry name" value="Periplasmic binding protein-like II"/>
    <property type="match status" value="1"/>
</dbReference>
<dbReference type="AlphaFoldDB" id="A0A0J6KBA9"/>
<dbReference type="PANTHER" id="PTHR30118:SF15">
    <property type="entry name" value="TRANSCRIPTIONAL REGULATORY PROTEIN"/>
    <property type="match status" value="1"/>
</dbReference>
<gene>
    <name evidence="6" type="ORF">F7R14_17830</name>
    <name evidence="7" type="ORF">SAMN04490191_4895</name>
</gene>
<name>A0A0J6KBA9_9PSED</name>
<keyword evidence="3" id="KW-0238">DNA-binding</keyword>
<dbReference type="InterPro" id="IPR036388">
    <property type="entry name" value="WH-like_DNA-bd_sf"/>
</dbReference>
<protein>
    <submittedName>
        <fullName evidence="6">LysR family transcriptional regulator</fullName>
    </submittedName>
    <submittedName>
        <fullName evidence="7">Transcriptional regulator, LysR family</fullName>
    </submittedName>
</protein>
<reference evidence="8" key="2">
    <citation type="submission" date="2016-10" db="EMBL/GenBank/DDBJ databases">
        <authorList>
            <person name="Varghese N."/>
            <person name="Submissions S."/>
        </authorList>
    </citation>
    <scope>NUCLEOTIDE SEQUENCE [LARGE SCALE GENOMIC DNA]</scope>
    <source>
        <strain evidence="8">BS3782</strain>
    </source>
</reference>
<keyword evidence="4" id="KW-0804">Transcription</keyword>
<dbReference type="Gene3D" id="3.40.190.10">
    <property type="entry name" value="Periplasmic binding protein-like II"/>
    <property type="match status" value="2"/>
</dbReference>
<keyword evidence="8" id="KW-1185">Reference proteome</keyword>
<dbReference type="Pfam" id="PF00126">
    <property type="entry name" value="HTH_1"/>
    <property type="match status" value="1"/>
</dbReference>
<evidence type="ECO:0000256" key="1">
    <source>
        <dbReference type="ARBA" id="ARBA00009437"/>
    </source>
</evidence>
<evidence type="ECO:0000256" key="2">
    <source>
        <dbReference type="ARBA" id="ARBA00023015"/>
    </source>
</evidence>
<evidence type="ECO:0000313" key="6">
    <source>
        <dbReference type="EMBL" id="KAB0503606.1"/>
    </source>
</evidence>
<dbReference type="PANTHER" id="PTHR30118">
    <property type="entry name" value="HTH-TYPE TRANSCRIPTIONAL REGULATOR LEUO-RELATED"/>
    <property type="match status" value="1"/>
</dbReference>
<evidence type="ECO:0000313" key="7">
    <source>
        <dbReference type="EMBL" id="SDT51584.1"/>
    </source>
</evidence>
<evidence type="ECO:0000256" key="3">
    <source>
        <dbReference type="ARBA" id="ARBA00023125"/>
    </source>
</evidence>
<dbReference type="InterPro" id="IPR036390">
    <property type="entry name" value="WH_DNA-bd_sf"/>
</dbReference>
<dbReference type="InterPro" id="IPR050389">
    <property type="entry name" value="LysR-type_TF"/>
</dbReference>
<accession>A0A0J6KBA9</accession>
<evidence type="ECO:0000313" key="8">
    <source>
        <dbReference type="Proteomes" id="UP000182814"/>
    </source>
</evidence>
<dbReference type="RefSeq" id="WP_048395010.1">
    <property type="nucleotide sequence ID" value="NZ_JYLB01000003.1"/>
</dbReference>
<dbReference type="InterPro" id="IPR000847">
    <property type="entry name" value="LysR_HTH_N"/>
</dbReference>
<dbReference type="Proteomes" id="UP000182814">
    <property type="component" value="Chromosome I"/>
</dbReference>
<sequence length="307" mass="33659">MNRNDLRRVDMNLLVIFEALMFEKNLTRVAEKLFMGQPAVSAALGRLRDLFDDPLLLRNGRGMEPTARALAILKELQPAMDTISGAVSRAKEFDPTTSCDVFRIGLSDDAEFGLFPPLLRQLQEEAPGIVVVVRRANYLLMPALLASGEISVGVSYTTDLPANAKRKKLRDIPCKVLRGDNRPEPLTLDDYCARPHAMVSFSGDLTGNIDVDLAKVGRTRRVVLGVPQFSGLRALLAGTEMIATVPDYAACALVEGCALRAEDPPFPIDAAQLSMAWSGVHDNDPAERWLRSRISQFMSVALDIPVV</sequence>
<keyword evidence="2" id="KW-0805">Transcription regulation</keyword>
<dbReference type="GO" id="GO:0003677">
    <property type="term" value="F:DNA binding"/>
    <property type="evidence" value="ECO:0007669"/>
    <property type="project" value="UniProtKB-KW"/>
</dbReference>
<dbReference type="Gene3D" id="1.10.10.10">
    <property type="entry name" value="Winged helix-like DNA-binding domain superfamily/Winged helix DNA-binding domain"/>
    <property type="match status" value="1"/>
</dbReference>
<evidence type="ECO:0000256" key="4">
    <source>
        <dbReference type="ARBA" id="ARBA00023163"/>
    </source>
</evidence>
<dbReference type="InterPro" id="IPR005119">
    <property type="entry name" value="LysR_subst-bd"/>
</dbReference>
<feature type="domain" description="HTH lysR-type" evidence="5">
    <location>
        <begin position="9"/>
        <end position="66"/>
    </location>
</feature>
<dbReference type="EMBL" id="VZPO01000006">
    <property type="protein sequence ID" value="KAB0503606.1"/>
    <property type="molecule type" value="Genomic_DNA"/>
</dbReference>
<dbReference type="PROSITE" id="PS50931">
    <property type="entry name" value="HTH_LYSR"/>
    <property type="match status" value="1"/>
</dbReference>
<reference evidence="7" key="1">
    <citation type="submission" date="2016-10" db="EMBL/GenBank/DDBJ databases">
        <authorList>
            <person name="de Groot N.N."/>
        </authorList>
    </citation>
    <scope>NUCLEOTIDE SEQUENCE [LARGE SCALE GENOMIC DNA]</scope>
    <source>
        <strain evidence="7">BS3782</strain>
    </source>
</reference>
<dbReference type="EMBL" id="LT629746">
    <property type="protein sequence ID" value="SDT51584.1"/>
    <property type="molecule type" value="Genomic_DNA"/>
</dbReference>
<dbReference type="SUPFAM" id="SSF46785">
    <property type="entry name" value="Winged helix' DNA-binding domain"/>
    <property type="match status" value="1"/>
</dbReference>
<dbReference type="PATRIC" id="fig|163011.3.peg.3196"/>